<proteinExistence type="predicted"/>
<feature type="domain" description="SET" evidence="2">
    <location>
        <begin position="19"/>
        <end position="267"/>
    </location>
</feature>
<evidence type="ECO:0000313" key="4">
    <source>
        <dbReference type="Proteomes" id="UP000285146"/>
    </source>
</evidence>
<comment type="caution">
    <text evidence="3">The sequence shown here is derived from an EMBL/GenBank/DDBJ whole genome shotgun (WGS) entry which is preliminary data.</text>
</comment>
<dbReference type="Pfam" id="PF00856">
    <property type="entry name" value="SET"/>
    <property type="match status" value="1"/>
</dbReference>
<dbReference type="PROSITE" id="PS50280">
    <property type="entry name" value="SET"/>
    <property type="match status" value="1"/>
</dbReference>
<evidence type="ECO:0000313" key="3">
    <source>
        <dbReference type="EMBL" id="ROV93258.1"/>
    </source>
</evidence>
<sequence>MADNLEEVHEELLAWADSVGVKVNSIRPMRISGRGFGIVATKDIPKDTVILHVPVTALRTKDTVPPTITKSLPKDITIHGLLAADLALNKPSNSTKYAKWQAVVPSREDILQSMPLTWPPNLQALLPTAAKRMLDKQRAKFEKDWAHVSAAFPTIQGKVDAKTKDGSSSKDSSSGSSSGAGVTIQAECTRDEYLYAWLLVNTRTFYFVTPRTERLPKEDHMVLQPVADLFNHTDRGGCDVAFDHAEAFTFTTTRAYSRGEEVHISYGRHSDDFLLVEYGFVLEAGRNEWDEVCLDEAVLPALSGTQSGELEDVGFLGNYVLDRDTVCHRTQVALRILAVSGRYGGLTMGAWRRFVSGLDDGEGSQVKADSLLVGLLEEYDDDVVGAKVKELKKLNFGDDGDGGDDDDEDLNESRRGLLLARWGQIRELVRATVERLRGGGDA</sequence>
<dbReference type="STRING" id="1230097.A0A423VQG8"/>
<feature type="region of interest" description="Disordered" evidence="1">
    <location>
        <begin position="159"/>
        <end position="181"/>
    </location>
</feature>
<dbReference type="InterPro" id="IPR044429">
    <property type="entry name" value="SETD4_SET"/>
</dbReference>
<evidence type="ECO:0000256" key="1">
    <source>
        <dbReference type="SAM" id="MobiDB-lite"/>
    </source>
</evidence>
<evidence type="ECO:0000259" key="2">
    <source>
        <dbReference type="PROSITE" id="PS50280"/>
    </source>
</evidence>
<dbReference type="AlphaFoldDB" id="A0A423VQG8"/>
<dbReference type="PANTHER" id="PTHR13271:SF137">
    <property type="entry name" value="SET DOMAIN-CONTAINING PROTEIN"/>
    <property type="match status" value="1"/>
</dbReference>
<reference evidence="3 4" key="1">
    <citation type="submission" date="2015-09" db="EMBL/GenBank/DDBJ databases">
        <title>Host preference determinants of Valsa canker pathogens revealed by comparative genomics.</title>
        <authorList>
            <person name="Yin Z."/>
            <person name="Huang L."/>
        </authorList>
    </citation>
    <scope>NUCLEOTIDE SEQUENCE [LARGE SCALE GENOMIC DNA]</scope>
    <source>
        <strain evidence="3 4">SXYLt</strain>
    </source>
</reference>
<dbReference type="FunCoup" id="A0A423VQG8">
    <property type="interactions" value="64"/>
</dbReference>
<dbReference type="GO" id="GO:0016279">
    <property type="term" value="F:protein-lysine N-methyltransferase activity"/>
    <property type="evidence" value="ECO:0007669"/>
    <property type="project" value="InterPro"/>
</dbReference>
<dbReference type="InParanoid" id="A0A423VQG8"/>
<dbReference type="InterPro" id="IPR050600">
    <property type="entry name" value="SETD3_SETD6_MTase"/>
</dbReference>
<protein>
    <recommendedName>
        <fullName evidence="2">SET domain-containing protein</fullName>
    </recommendedName>
</protein>
<gene>
    <name evidence="3" type="ORF">VPNG_09556</name>
</gene>
<feature type="compositionally biased region" description="Basic and acidic residues" evidence="1">
    <location>
        <begin position="159"/>
        <end position="168"/>
    </location>
</feature>
<dbReference type="PANTHER" id="PTHR13271">
    <property type="entry name" value="UNCHARACTERIZED PUTATIVE METHYLTRANSFERASE"/>
    <property type="match status" value="1"/>
</dbReference>
<dbReference type="EMBL" id="LKEB01000081">
    <property type="protein sequence ID" value="ROV93258.1"/>
    <property type="molecule type" value="Genomic_DNA"/>
</dbReference>
<dbReference type="InterPro" id="IPR001214">
    <property type="entry name" value="SET_dom"/>
</dbReference>
<organism evidence="3 4">
    <name type="scientific">Cytospora leucostoma</name>
    <dbReference type="NCBI Taxonomy" id="1230097"/>
    <lineage>
        <taxon>Eukaryota</taxon>
        <taxon>Fungi</taxon>
        <taxon>Dikarya</taxon>
        <taxon>Ascomycota</taxon>
        <taxon>Pezizomycotina</taxon>
        <taxon>Sordariomycetes</taxon>
        <taxon>Sordariomycetidae</taxon>
        <taxon>Diaporthales</taxon>
        <taxon>Cytosporaceae</taxon>
        <taxon>Cytospora</taxon>
    </lineage>
</organism>
<dbReference type="Proteomes" id="UP000285146">
    <property type="component" value="Unassembled WGS sequence"/>
</dbReference>
<dbReference type="OrthoDB" id="441812at2759"/>
<feature type="compositionally biased region" description="Low complexity" evidence="1">
    <location>
        <begin position="169"/>
        <end position="179"/>
    </location>
</feature>
<accession>A0A423VQG8</accession>
<name>A0A423VQG8_9PEZI</name>
<dbReference type="InterPro" id="IPR046341">
    <property type="entry name" value="SET_dom_sf"/>
</dbReference>
<dbReference type="CDD" id="cd19177">
    <property type="entry name" value="SET_SETD4"/>
    <property type="match status" value="1"/>
</dbReference>
<keyword evidence="4" id="KW-1185">Reference proteome</keyword>
<dbReference type="Gene3D" id="3.90.1410.10">
    <property type="entry name" value="set domain protein methyltransferase, domain 1"/>
    <property type="match status" value="1"/>
</dbReference>
<dbReference type="SUPFAM" id="SSF82199">
    <property type="entry name" value="SET domain"/>
    <property type="match status" value="1"/>
</dbReference>